<dbReference type="RefSeq" id="YP_003358876.1">
    <property type="nucleotide sequence ID" value="NC_013697.1"/>
</dbReference>
<dbReference type="EMBL" id="GQ357915">
    <property type="protein sequence ID" value="ACV50044.1"/>
    <property type="molecule type" value="Genomic_DNA"/>
</dbReference>
<proteinExistence type="predicted"/>
<gene>
    <name evidence="1" type="primary">21</name>
</gene>
<keyword evidence="2" id="KW-1185">Reference proteome</keyword>
<reference evidence="2" key="1">
    <citation type="submission" date="2009-07" db="EMBL/GenBank/DDBJ databases">
        <authorList>
            <person name="Kropinski A.M."/>
            <person name="Villegas A."/>
            <person name="Lingohr E.J."/>
        </authorList>
    </citation>
    <scope>NUCLEOTIDE SEQUENCE [LARGE SCALE GENOMIC DNA]</scope>
</reference>
<dbReference type="KEGG" id="vg:8683968"/>
<evidence type="ECO:0000313" key="2">
    <source>
        <dbReference type="Proteomes" id="UP000008986"/>
    </source>
</evidence>
<sequence>MPVYVLGCEKCNHTVDKVSSIAKRKELEQLDCENCGESKYNIRPSGGSMSYSDGKTNFVLPDGFKSIIKRIKDHNPRNTIDV</sequence>
<protein>
    <submittedName>
        <fullName evidence="1">Uncharacterized protein</fullName>
    </submittedName>
</protein>
<organismHost>
    <name type="scientific">Delftia acidovorans</name>
    <name type="common">Pseudomonas acidovorans</name>
    <name type="synonym">Comamonas acidovorans</name>
    <dbReference type="NCBI Taxonomy" id="80866"/>
</organismHost>
<dbReference type="GeneID" id="8683968"/>
<organism evidence="1 2">
    <name type="scientific">Delftia phage PhiW-14</name>
    <name type="common">Deftia acidovorans bacteriophage phiW-14</name>
    <dbReference type="NCBI Taxonomy" id="665032"/>
    <lineage>
        <taxon>Viruses</taxon>
        <taxon>Duplodnaviria</taxon>
        <taxon>Heunggongvirae</taxon>
        <taxon>Uroviricota</taxon>
        <taxon>Caudoviricetes</taxon>
        <taxon>Ionavirus</taxon>
        <taxon>Ionavirus W14</taxon>
    </lineage>
</organism>
<dbReference type="Proteomes" id="UP000008986">
    <property type="component" value="Segment"/>
</dbReference>
<accession>C9DFZ3</accession>
<evidence type="ECO:0000313" key="1">
    <source>
        <dbReference type="EMBL" id="ACV50044.1"/>
    </source>
</evidence>
<name>C9DFZ3_BPW14</name>